<dbReference type="InterPro" id="IPR039614">
    <property type="entry name" value="PMI1-like"/>
</dbReference>
<evidence type="ECO:0000256" key="1">
    <source>
        <dbReference type="SAM" id="Coils"/>
    </source>
</evidence>
<dbReference type="PANTHER" id="PTHR33414">
    <property type="entry name" value="PROTEIN PLASTID MOVEMENT IMPAIRED 1-RELATED 1"/>
    <property type="match status" value="1"/>
</dbReference>
<feature type="coiled-coil region" evidence="1">
    <location>
        <begin position="279"/>
        <end position="331"/>
    </location>
</feature>
<dbReference type="EMBL" id="BKCJ010007914">
    <property type="protein sequence ID" value="GEU79636.1"/>
    <property type="molecule type" value="Genomic_DNA"/>
</dbReference>
<keyword evidence="1" id="KW-0175">Coiled coil</keyword>
<name>A0A6L2N0C2_TANCI</name>
<gene>
    <name evidence="2" type="ORF">Tci_051614</name>
</gene>
<dbReference type="PANTHER" id="PTHR33414:SF1">
    <property type="entry name" value="PROTEIN PLASTID MOVEMENT IMPAIRED 1-RELATED 1"/>
    <property type="match status" value="1"/>
</dbReference>
<sequence length="480" mass="54647">MSLKQFFTKSNSTRERLLRQFKKDSLANGSIFDFNIDDDDEIGFNSDFSSTSIWDSIPEELQTKTKSSVLEDIETEALMCKWGLNEKAFQRSPSSTSCGSGGPVEFSPEEPLELPPLGEWLGPFVQTNTQANIYNIDLDHTSKVLSMQEDSEVQEVVEVMNAAKLITKVVTAATTQVIPAAEPVVAAVSTPISAAKPKGLKAVPAAPTVSTKKRKGVVIKDPEEELHDDTPAETQSAKDKGKDYLKNTEGFKMAFFKGKTYDQIRPIFQARFDANMRFLLKSKEEMEKEEAEIIKSINETPAQKAAKRRRLRKEAKEAEDLKKQLEVVADEDDDVFIEATPIGTKVPVVNYEIVMINNKPRYKIFRADDTHQLYTSFITLLKNFNREDLEDLWKIVKTRFFTSKPTNWTDDYLLATLMNMFEKTDARDVLWKSQQTEHGQPLVKSWKLLTSCEFKIRLNPQAVKKQISSDRLKREIKDKY</sequence>
<dbReference type="AlphaFoldDB" id="A0A6L2N0C2"/>
<protein>
    <submittedName>
        <fullName evidence="2">Protein plastid movement impaired 1-related 1-like</fullName>
    </submittedName>
</protein>
<accession>A0A6L2N0C2</accession>
<comment type="caution">
    <text evidence="2">The sequence shown here is derived from an EMBL/GenBank/DDBJ whole genome shotgun (WGS) entry which is preliminary data.</text>
</comment>
<proteinExistence type="predicted"/>
<organism evidence="2">
    <name type="scientific">Tanacetum cinerariifolium</name>
    <name type="common">Dalmatian daisy</name>
    <name type="synonym">Chrysanthemum cinerariifolium</name>
    <dbReference type="NCBI Taxonomy" id="118510"/>
    <lineage>
        <taxon>Eukaryota</taxon>
        <taxon>Viridiplantae</taxon>
        <taxon>Streptophyta</taxon>
        <taxon>Embryophyta</taxon>
        <taxon>Tracheophyta</taxon>
        <taxon>Spermatophyta</taxon>
        <taxon>Magnoliopsida</taxon>
        <taxon>eudicotyledons</taxon>
        <taxon>Gunneridae</taxon>
        <taxon>Pentapetalae</taxon>
        <taxon>asterids</taxon>
        <taxon>campanulids</taxon>
        <taxon>Asterales</taxon>
        <taxon>Asteraceae</taxon>
        <taxon>Asteroideae</taxon>
        <taxon>Anthemideae</taxon>
        <taxon>Anthemidinae</taxon>
        <taxon>Tanacetum</taxon>
    </lineage>
</organism>
<reference evidence="2" key="1">
    <citation type="journal article" date="2019" name="Sci. Rep.">
        <title>Draft genome of Tanacetum cinerariifolium, the natural source of mosquito coil.</title>
        <authorList>
            <person name="Yamashiro T."/>
            <person name="Shiraishi A."/>
            <person name="Satake H."/>
            <person name="Nakayama K."/>
        </authorList>
    </citation>
    <scope>NUCLEOTIDE SEQUENCE</scope>
</reference>
<evidence type="ECO:0000313" key="2">
    <source>
        <dbReference type="EMBL" id="GEU79636.1"/>
    </source>
</evidence>